<keyword evidence="5" id="KW-0862">Zinc</keyword>
<name>A0A919VN07_9CLOT</name>
<dbReference type="Proteomes" id="UP000679179">
    <property type="component" value="Unassembled WGS sequence"/>
</dbReference>
<proteinExistence type="inferred from homology"/>
<evidence type="ECO:0000256" key="4">
    <source>
        <dbReference type="ARBA" id="ARBA00022723"/>
    </source>
</evidence>
<evidence type="ECO:0000259" key="8">
    <source>
        <dbReference type="Pfam" id="PF01385"/>
    </source>
</evidence>
<comment type="similarity">
    <text evidence="2">In the N-terminal section; belongs to the transposase 2 family.</text>
</comment>
<reference evidence="11" key="1">
    <citation type="submission" date="2021-03" db="EMBL/GenBank/DDBJ databases">
        <title>Taxonomic study of Clostridium polyendosporum from meadow-gley soil under rice.</title>
        <authorList>
            <person name="Kobayashi H."/>
            <person name="Tanizawa Y."/>
            <person name="Yagura M."/>
        </authorList>
    </citation>
    <scope>NUCLEOTIDE SEQUENCE</scope>
    <source>
        <strain evidence="11">JCM 30710</strain>
    </source>
</reference>
<dbReference type="InterPro" id="IPR021027">
    <property type="entry name" value="Transposase_put_HTH"/>
</dbReference>
<evidence type="ECO:0000256" key="5">
    <source>
        <dbReference type="ARBA" id="ARBA00022833"/>
    </source>
</evidence>
<dbReference type="RefSeq" id="WP_212904786.1">
    <property type="nucleotide sequence ID" value="NZ_BOPZ01000027.1"/>
</dbReference>
<evidence type="ECO:0000259" key="10">
    <source>
        <dbReference type="Pfam" id="PF12323"/>
    </source>
</evidence>
<dbReference type="GO" id="GO:0032196">
    <property type="term" value="P:transposition"/>
    <property type="evidence" value="ECO:0007669"/>
    <property type="project" value="UniProtKB-KW"/>
</dbReference>
<dbReference type="PANTHER" id="PTHR30405">
    <property type="entry name" value="TRANSPOSASE"/>
    <property type="match status" value="1"/>
</dbReference>
<evidence type="ECO:0000313" key="12">
    <source>
        <dbReference type="Proteomes" id="UP000679179"/>
    </source>
</evidence>
<dbReference type="GO" id="GO:0006310">
    <property type="term" value="P:DNA recombination"/>
    <property type="evidence" value="ECO:0007669"/>
    <property type="project" value="UniProtKB-KW"/>
</dbReference>
<accession>A0A919VN07</accession>
<dbReference type="InterPro" id="IPR010095">
    <property type="entry name" value="Cas12f1-like_TNB"/>
</dbReference>
<evidence type="ECO:0000313" key="11">
    <source>
        <dbReference type="EMBL" id="GIM30108.1"/>
    </source>
</evidence>
<dbReference type="AlphaFoldDB" id="A0A919VN07"/>
<dbReference type="GO" id="GO:0046872">
    <property type="term" value="F:metal ion binding"/>
    <property type="evidence" value="ECO:0007669"/>
    <property type="project" value="UniProtKB-KW"/>
</dbReference>
<evidence type="ECO:0000256" key="7">
    <source>
        <dbReference type="ARBA" id="ARBA00023172"/>
    </source>
</evidence>
<dbReference type="NCBIfam" id="NF038281">
    <property type="entry name" value="IS200_TnpB"/>
    <property type="match status" value="1"/>
</dbReference>
<dbReference type="NCBIfam" id="TIGR01766">
    <property type="entry name" value="IS200/IS605 family accessory protein TnpB-like domain"/>
    <property type="match status" value="1"/>
</dbReference>
<keyword evidence="4" id="KW-0479">Metal-binding</keyword>
<dbReference type="GO" id="GO:0003677">
    <property type="term" value="F:DNA binding"/>
    <property type="evidence" value="ECO:0007669"/>
    <property type="project" value="UniProtKB-KW"/>
</dbReference>
<evidence type="ECO:0000256" key="3">
    <source>
        <dbReference type="ARBA" id="ARBA00022578"/>
    </source>
</evidence>
<evidence type="ECO:0000259" key="9">
    <source>
        <dbReference type="Pfam" id="PF07282"/>
    </source>
</evidence>
<keyword evidence="6" id="KW-0238">DNA-binding</keyword>
<gene>
    <name evidence="11" type="ORF">CPJCM30710_27740</name>
</gene>
<organism evidence="11 12">
    <name type="scientific">Clostridium polyendosporum</name>
    <dbReference type="NCBI Taxonomy" id="69208"/>
    <lineage>
        <taxon>Bacteria</taxon>
        <taxon>Bacillati</taxon>
        <taxon>Bacillota</taxon>
        <taxon>Clostridia</taxon>
        <taxon>Eubacteriales</taxon>
        <taxon>Clostridiaceae</taxon>
        <taxon>Clostridium</taxon>
    </lineage>
</organism>
<dbReference type="EMBL" id="BOPZ01000027">
    <property type="protein sequence ID" value="GIM30108.1"/>
    <property type="molecule type" value="Genomic_DNA"/>
</dbReference>
<dbReference type="Pfam" id="PF01385">
    <property type="entry name" value="OrfB_IS605"/>
    <property type="match status" value="1"/>
</dbReference>
<keyword evidence="3" id="KW-0815">Transposition</keyword>
<feature type="domain" description="Transposase putative helix-turn-helix" evidence="10">
    <location>
        <begin position="1"/>
        <end position="43"/>
    </location>
</feature>
<protein>
    <submittedName>
        <fullName evidence="11">Transposase</fullName>
    </submittedName>
</protein>
<dbReference type="Pfam" id="PF12323">
    <property type="entry name" value="HTH_OrfB_IS605"/>
    <property type="match status" value="1"/>
</dbReference>
<dbReference type="InterPro" id="IPR053522">
    <property type="entry name" value="RNA-guided_endonuclease_TnpB"/>
</dbReference>
<dbReference type="InterPro" id="IPR051399">
    <property type="entry name" value="RNA-guided_DNA_endo/Transpos"/>
</dbReference>
<evidence type="ECO:0000256" key="1">
    <source>
        <dbReference type="ARBA" id="ARBA00008761"/>
    </source>
</evidence>
<comment type="caution">
    <text evidence="11">The sequence shown here is derived from an EMBL/GenBank/DDBJ whole genome shotgun (WGS) entry which is preliminary data.</text>
</comment>
<feature type="domain" description="Cas12f1-like TNB" evidence="9">
    <location>
        <begin position="295"/>
        <end position="363"/>
    </location>
</feature>
<dbReference type="InterPro" id="IPR001959">
    <property type="entry name" value="Transposase"/>
</dbReference>
<sequence>MLRAYKFRLYPNEEQRIIIGKTFGCVRFVYNKMLVERKEIYELYKDNKEELKNKKLPTPAKYKKEFQWLKEVDSLSLANAQMNLHKAYKNFFRKIKNGEKEVALPRFKSKRNPIKSYTTNNVNNNIAVDRNKIKLPKIGYIKCKFHRHFEGIIKSVTVSKVASGKYYVSILVDTKIISLPGVEKAVGIDLGLKDFAITSDGEVFKNPKFLRRLEYKLIKAQKGLSRKKLGSKRWYKQKLIISKIHEQIANAKKDYLHKLSTKLINDNQVICLEDLQVLNMLKNHRLAKAISEVSWSKFRIMLEYKAKWYGRTISVIDKTFASSQLCSNCGYKNKDVKNLALREWLCPRCGVNHDRDKNASINILKEGLRLLT</sequence>
<dbReference type="NCBIfam" id="NF040570">
    <property type="entry name" value="guided_TnpB"/>
    <property type="match status" value="1"/>
</dbReference>
<comment type="similarity">
    <text evidence="1">In the C-terminal section; belongs to the transposase 35 family.</text>
</comment>
<dbReference type="Pfam" id="PF07282">
    <property type="entry name" value="Cas12f1-like_TNB"/>
    <property type="match status" value="1"/>
</dbReference>
<evidence type="ECO:0000256" key="2">
    <source>
        <dbReference type="ARBA" id="ARBA00011044"/>
    </source>
</evidence>
<dbReference type="PANTHER" id="PTHR30405:SF25">
    <property type="entry name" value="RNA-GUIDED DNA ENDONUCLEASE INSQ-RELATED"/>
    <property type="match status" value="1"/>
</dbReference>
<keyword evidence="12" id="KW-1185">Reference proteome</keyword>
<keyword evidence="7" id="KW-0233">DNA recombination</keyword>
<evidence type="ECO:0000256" key="6">
    <source>
        <dbReference type="ARBA" id="ARBA00023125"/>
    </source>
</evidence>
<feature type="domain" description="Probable transposase IS891/IS1136/IS1341" evidence="8">
    <location>
        <begin position="182"/>
        <end position="283"/>
    </location>
</feature>